<dbReference type="AlphaFoldDB" id="A0A814C3V2"/>
<proteinExistence type="inferred from homology"/>
<dbReference type="PANTHER" id="PTHR44889:SF1">
    <property type="entry name" value="INACTIVE HYDROXYSTEROID DEHYDROGENASE-LIKE PROTEIN 1"/>
    <property type="match status" value="1"/>
</dbReference>
<dbReference type="PANTHER" id="PTHR44889">
    <property type="entry name" value="INACTIVE HYDROXYSTEROID DEHYDROGENASE-LIKE PROTEIN 1"/>
    <property type="match status" value="1"/>
</dbReference>
<accession>A0A814C3V2</accession>
<organism evidence="6 9">
    <name type="scientific">Didymodactylos carnosus</name>
    <dbReference type="NCBI Taxonomy" id="1234261"/>
    <lineage>
        <taxon>Eukaryota</taxon>
        <taxon>Metazoa</taxon>
        <taxon>Spiralia</taxon>
        <taxon>Gnathifera</taxon>
        <taxon>Rotifera</taxon>
        <taxon>Eurotatoria</taxon>
        <taxon>Bdelloidea</taxon>
        <taxon>Philodinida</taxon>
        <taxon>Philodinidae</taxon>
        <taxon>Didymodactylos</taxon>
    </lineage>
</organism>
<dbReference type="Proteomes" id="UP000682733">
    <property type="component" value="Unassembled WGS sequence"/>
</dbReference>
<dbReference type="Proteomes" id="UP000681722">
    <property type="component" value="Unassembled WGS sequence"/>
</dbReference>
<evidence type="ECO:0000256" key="4">
    <source>
        <dbReference type="ARBA" id="ARBA00038261"/>
    </source>
</evidence>
<comment type="subcellular location">
    <subcellularLocation>
        <location evidence="1">Mitochondrion</location>
    </subcellularLocation>
</comment>
<dbReference type="EMBL" id="CAJOBA010002570">
    <property type="protein sequence ID" value="CAF3650457.1"/>
    <property type="molecule type" value="Genomic_DNA"/>
</dbReference>
<sequence>MSSSFLTINSKVPTSIDSFEFLYQLLLKDVQLLIKELNSIYKPCRNILALLAGCYLLKKILPLPYRTYRTLKLYFFPYQINPVLVKIPLSNSNNTSNIDYGEHWAILNDATTPCGYAFAQNLAKRGYNLILVSTDELKDHLEQLSSYIQKTYSIRTMTVLYRWNSDVMNAGGNWSSVSPPTLGQIPLTTNNTSFHRVGSFDRLETIENIARSSNLVLYINCTRPFDDRNLSKTLNPSEMQSIINNYLVPPMQLSYLVLPYMSTRSRPAYVLNVMPHRSCMESSLHNLLQVYFNSRKHDYSNRGLLHFQTVYLPPSWIKATADSRSLEIFQKLILSKYGQDSSAHSIWGSCDPQSYVDTILRQLGRTEKSSGYWLVALQLFLLACLPKFISHRLVSY</sequence>
<name>A0A814C3V2_9BILA</name>
<dbReference type="OrthoDB" id="5545019at2759"/>
<evidence type="ECO:0000313" key="8">
    <source>
        <dbReference type="EMBL" id="CAF3712988.1"/>
    </source>
</evidence>
<evidence type="ECO:0000313" key="5">
    <source>
        <dbReference type="EMBL" id="CAF0865643.1"/>
    </source>
</evidence>
<dbReference type="EMBL" id="CAJOBC010002054">
    <property type="protein sequence ID" value="CAF3712988.1"/>
    <property type="molecule type" value="Genomic_DNA"/>
</dbReference>
<evidence type="ECO:0000313" key="6">
    <source>
        <dbReference type="EMBL" id="CAF0935706.1"/>
    </source>
</evidence>
<evidence type="ECO:0000313" key="9">
    <source>
        <dbReference type="Proteomes" id="UP000663829"/>
    </source>
</evidence>
<dbReference type="EMBL" id="CAJNOK010002569">
    <property type="protein sequence ID" value="CAF0865643.1"/>
    <property type="molecule type" value="Genomic_DNA"/>
</dbReference>
<comment type="similarity">
    <text evidence="4">Belongs to the short-chain dehydrogenases/reductases (SDR) family. 17-beta-HSD 3 subfamily.</text>
</comment>
<dbReference type="InterPro" id="IPR052149">
    <property type="entry name" value="17-beta-HSD3-like"/>
</dbReference>
<dbReference type="Proteomes" id="UP000663829">
    <property type="component" value="Unassembled WGS sequence"/>
</dbReference>
<evidence type="ECO:0000256" key="1">
    <source>
        <dbReference type="ARBA" id="ARBA00004173"/>
    </source>
</evidence>
<protein>
    <submittedName>
        <fullName evidence="6">Uncharacterized protein</fullName>
    </submittedName>
</protein>
<reference evidence="6" key="1">
    <citation type="submission" date="2021-02" db="EMBL/GenBank/DDBJ databases">
        <authorList>
            <person name="Nowell W R."/>
        </authorList>
    </citation>
    <scope>NUCLEOTIDE SEQUENCE</scope>
</reference>
<keyword evidence="2" id="KW-0521">NADP</keyword>
<dbReference type="GO" id="GO:0005739">
    <property type="term" value="C:mitochondrion"/>
    <property type="evidence" value="ECO:0007669"/>
    <property type="project" value="UniProtKB-SubCell"/>
</dbReference>
<keyword evidence="9" id="KW-1185">Reference proteome</keyword>
<dbReference type="EMBL" id="CAJNOQ010002054">
    <property type="protein sequence ID" value="CAF0935706.1"/>
    <property type="molecule type" value="Genomic_DNA"/>
</dbReference>
<evidence type="ECO:0000313" key="7">
    <source>
        <dbReference type="EMBL" id="CAF3650457.1"/>
    </source>
</evidence>
<dbReference type="Proteomes" id="UP000677228">
    <property type="component" value="Unassembled WGS sequence"/>
</dbReference>
<comment type="caution">
    <text evidence="6">The sequence shown here is derived from an EMBL/GenBank/DDBJ whole genome shotgun (WGS) entry which is preliminary data.</text>
</comment>
<keyword evidence="3" id="KW-0496">Mitochondrion</keyword>
<evidence type="ECO:0000256" key="2">
    <source>
        <dbReference type="ARBA" id="ARBA00022857"/>
    </source>
</evidence>
<evidence type="ECO:0000256" key="3">
    <source>
        <dbReference type="ARBA" id="ARBA00023128"/>
    </source>
</evidence>
<gene>
    <name evidence="6" type="ORF">GPM918_LOCUS10429</name>
    <name evidence="5" type="ORF">OVA965_LOCUS7863</name>
    <name evidence="8" type="ORF">SRO942_LOCUS10430</name>
    <name evidence="7" type="ORF">TMI583_LOCUS7859</name>
</gene>